<reference evidence="2" key="2">
    <citation type="submission" date="2023-05" db="EMBL/GenBank/DDBJ databases">
        <authorList>
            <consortium name="Lawrence Berkeley National Laboratory"/>
            <person name="Steindorff A."/>
            <person name="Hensen N."/>
            <person name="Bonometti L."/>
            <person name="Westerberg I."/>
            <person name="Brannstrom I.O."/>
            <person name="Guillou S."/>
            <person name="Cros-Aarteil S."/>
            <person name="Calhoun S."/>
            <person name="Haridas S."/>
            <person name="Kuo A."/>
            <person name="Mondo S."/>
            <person name="Pangilinan J."/>
            <person name="Riley R."/>
            <person name="Labutti K."/>
            <person name="Andreopoulos B."/>
            <person name="Lipzen A."/>
            <person name="Chen C."/>
            <person name="Yanf M."/>
            <person name="Daum C."/>
            <person name="Ng V."/>
            <person name="Clum A."/>
            <person name="Ohm R."/>
            <person name="Martin F."/>
            <person name="Silar P."/>
            <person name="Natvig D."/>
            <person name="Lalanne C."/>
            <person name="Gautier V."/>
            <person name="Ament-Velasquez S.L."/>
            <person name="Kruys A."/>
            <person name="Hutchinson M.I."/>
            <person name="Powell A.J."/>
            <person name="Barry K."/>
            <person name="Miller A.N."/>
            <person name="Grigoriev I.V."/>
            <person name="Debuchy R."/>
            <person name="Gladieux P."/>
            <person name="Thoren M.H."/>
            <person name="Johannesson H."/>
        </authorList>
    </citation>
    <scope>NUCLEOTIDE SEQUENCE</scope>
    <source>
        <strain evidence="2">PSN293</strain>
    </source>
</reference>
<protein>
    <submittedName>
        <fullName evidence="2">Uncharacterized protein</fullName>
    </submittedName>
</protein>
<sequence length="81" mass="9214">MYVLRFFTLVSGTYSVGTVHTLYIRSAELDDTKQVAWAKGWVYSIVTLSLLWLCCSFVLPHCLLHSTTIVDGNTHCFMVPR</sequence>
<keyword evidence="3" id="KW-1185">Reference proteome</keyword>
<gene>
    <name evidence="2" type="ORF">QBC37DRAFT_165072</name>
</gene>
<organism evidence="2 3">
    <name type="scientific">Rhypophila decipiens</name>
    <dbReference type="NCBI Taxonomy" id="261697"/>
    <lineage>
        <taxon>Eukaryota</taxon>
        <taxon>Fungi</taxon>
        <taxon>Dikarya</taxon>
        <taxon>Ascomycota</taxon>
        <taxon>Pezizomycotina</taxon>
        <taxon>Sordariomycetes</taxon>
        <taxon>Sordariomycetidae</taxon>
        <taxon>Sordariales</taxon>
        <taxon>Naviculisporaceae</taxon>
        <taxon>Rhypophila</taxon>
    </lineage>
</organism>
<dbReference type="Proteomes" id="UP001301769">
    <property type="component" value="Unassembled WGS sequence"/>
</dbReference>
<dbReference type="AlphaFoldDB" id="A0AAN6YIZ4"/>
<keyword evidence="1" id="KW-0472">Membrane</keyword>
<dbReference type="EMBL" id="MU858050">
    <property type="protein sequence ID" value="KAK4218941.1"/>
    <property type="molecule type" value="Genomic_DNA"/>
</dbReference>
<name>A0AAN6YIZ4_9PEZI</name>
<evidence type="ECO:0000313" key="3">
    <source>
        <dbReference type="Proteomes" id="UP001301769"/>
    </source>
</evidence>
<keyword evidence="1" id="KW-0812">Transmembrane</keyword>
<keyword evidence="1" id="KW-1133">Transmembrane helix</keyword>
<feature type="transmembrane region" description="Helical" evidence="1">
    <location>
        <begin position="36"/>
        <end position="59"/>
    </location>
</feature>
<proteinExistence type="predicted"/>
<feature type="transmembrane region" description="Helical" evidence="1">
    <location>
        <begin position="6"/>
        <end position="24"/>
    </location>
</feature>
<evidence type="ECO:0000313" key="2">
    <source>
        <dbReference type="EMBL" id="KAK4218941.1"/>
    </source>
</evidence>
<reference evidence="2" key="1">
    <citation type="journal article" date="2023" name="Mol. Phylogenet. Evol.">
        <title>Genome-scale phylogeny and comparative genomics of the fungal order Sordariales.</title>
        <authorList>
            <person name="Hensen N."/>
            <person name="Bonometti L."/>
            <person name="Westerberg I."/>
            <person name="Brannstrom I.O."/>
            <person name="Guillou S."/>
            <person name="Cros-Aarteil S."/>
            <person name="Calhoun S."/>
            <person name="Haridas S."/>
            <person name="Kuo A."/>
            <person name="Mondo S."/>
            <person name="Pangilinan J."/>
            <person name="Riley R."/>
            <person name="LaButti K."/>
            <person name="Andreopoulos B."/>
            <person name="Lipzen A."/>
            <person name="Chen C."/>
            <person name="Yan M."/>
            <person name="Daum C."/>
            <person name="Ng V."/>
            <person name="Clum A."/>
            <person name="Steindorff A."/>
            <person name="Ohm R.A."/>
            <person name="Martin F."/>
            <person name="Silar P."/>
            <person name="Natvig D.O."/>
            <person name="Lalanne C."/>
            <person name="Gautier V."/>
            <person name="Ament-Velasquez S.L."/>
            <person name="Kruys A."/>
            <person name="Hutchinson M.I."/>
            <person name="Powell A.J."/>
            <person name="Barry K."/>
            <person name="Miller A.N."/>
            <person name="Grigoriev I.V."/>
            <person name="Debuchy R."/>
            <person name="Gladieux P."/>
            <person name="Hiltunen Thoren M."/>
            <person name="Johannesson H."/>
        </authorList>
    </citation>
    <scope>NUCLEOTIDE SEQUENCE</scope>
    <source>
        <strain evidence="2">PSN293</strain>
    </source>
</reference>
<accession>A0AAN6YIZ4</accession>
<evidence type="ECO:0000256" key="1">
    <source>
        <dbReference type="SAM" id="Phobius"/>
    </source>
</evidence>
<comment type="caution">
    <text evidence="2">The sequence shown here is derived from an EMBL/GenBank/DDBJ whole genome shotgun (WGS) entry which is preliminary data.</text>
</comment>